<evidence type="ECO:0000256" key="3">
    <source>
        <dbReference type="ARBA" id="ARBA00022692"/>
    </source>
</evidence>
<feature type="transmembrane region" description="Helical" evidence="7">
    <location>
        <begin position="176"/>
        <end position="202"/>
    </location>
</feature>
<dbReference type="GO" id="GO:0005886">
    <property type="term" value="C:plasma membrane"/>
    <property type="evidence" value="ECO:0007669"/>
    <property type="project" value="UniProtKB-SubCell"/>
</dbReference>
<evidence type="ECO:0000256" key="1">
    <source>
        <dbReference type="ARBA" id="ARBA00004651"/>
    </source>
</evidence>
<dbReference type="PANTHER" id="PTHR30213:SF0">
    <property type="entry name" value="UPF0761 MEMBRANE PROTEIN YIHY"/>
    <property type="match status" value="1"/>
</dbReference>
<comment type="subcellular location">
    <subcellularLocation>
        <location evidence="1">Cell membrane</location>
        <topology evidence="1">Multi-pass membrane protein</topology>
    </subcellularLocation>
</comment>
<dbReference type="EMBL" id="JACIJP010000002">
    <property type="protein sequence ID" value="MBB6124204.1"/>
    <property type="molecule type" value="Genomic_DNA"/>
</dbReference>
<feature type="transmembrane region" description="Helical" evidence="7">
    <location>
        <begin position="65"/>
        <end position="94"/>
    </location>
</feature>
<name>A0A841J0H3_9SPHN</name>
<dbReference type="Pfam" id="PF03631">
    <property type="entry name" value="Virul_fac_BrkB"/>
    <property type="match status" value="1"/>
</dbReference>
<dbReference type="Proteomes" id="UP000552700">
    <property type="component" value="Unassembled WGS sequence"/>
</dbReference>
<dbReference type="InterPro" id="IPR017039">
    <property type="entry name" value="Virul_fac_BrkB"/>
</dbReference>
<gene>
    <name evidence="8" type="ORF">FHS92_001933</name>
</gene>
<comment type="caution">
    <text evidence="8">The sequence shown here is derived from an EMBL/GenBank/DDBJ whole genome shotgun (WGS) entry which is preliminary data.</text>
</comment>
<evidence type="ECO:0000313" key="9">
    <source>
        <dbReference type="Proteomes" id="UP000552700"/>
    </source>
</evidence>
<feature type="region of interest" description="Disordered" evidence="6">
    <location>
        <begin position="1"/>
        <end position="21"/>
    </location>
</feature>
<feature type="transmembrane region" description="Helical" evidence="7">
    <location>
        <begin position="214"/>
        <end position="238"/>
    </location>
</feature>
<dbReference type="NCBIfam" id="TIGR00765">
    <property type="entry name" value="yihY_not_rbn"/>
    <property type="match status" value="1"/>
</dbReference>
<proteinExistence type="predicted"/>
<protein>
    <submittedName>
        <fullName evidence="8">Membrane protein</fullName>
    </submittedName>
</protein>
<evidence type="ECO:0000256" key="2">
    <source>
        <dbReference type="ARBA" id="ARBA00022475"/>
    </source>
</evidence>
<dbReference type="RefSeq" id="WP_184079922.1">
    <property type="nucleotide sequence ID" value="NZ_JACIJP010000002.1"/>
</dbReference>
<organism evidence="8 9">
    <name type="scientific">Sphingobium subterraneum</name>
    <dbReference type="NCBI Taxonomy" id="627688"/>
    <lineage>
        <taxon>Bacteria</taxon>
        <taxon>Pseudomonadati</taxon>
        <taxon>Pseudomonadota</taxon>
        <taxon>Alphaproteobacteria</taxon>
        <taxon>Sphingomonadales</taxon>
        <taxon>Sphingomonadaceae</taxon>
        <taxon>Sphingobium</taxon>
    </lineage>
</organism>
<keyword evidence="9" id="KW-1185">Reference proteome</keyword>
<keyword evidence="2" id="KW-1003">Cell membrane</keyword>
<feature type="transmembrane region" description="Helical" evidence="7">
    <location>
        <begin position="250"/>
        <end position="276"/>
    </location>
</feature>
<keyword evidence="4 7" id="KW-1133">Transmembrane helix</keyword>
<reference evidence="8 9" key="1">
    <citation type="submission" date="2020-08" db="EMBL/GenBank/DDBJ databases">
        <title>Genomic Encyclopedia of Type Strains, Phase IV (KMG-IV): sequencing the most valuable type-strain genomes for metagenomic binning, comparative biology and taxonomic classification.</title>
        <authorList>
            <person name="Goeker M."/>
        </authorList>
    </citation>
    <scope>NUCLEOTIDE SEQUENCE [LARGE SCALE GENOMIC DNA]</scope>
    <source>
        <strain evidence="8 9">DSM 102255</strain>
    </source>
</reference>
<keyword evidence="5 7" id="KW-0472">Membrane</keyword>
<keyword evidence="3 7" id="KW-0812">Transmembrane</keyword>
<accession>A0A841J0H3</accession>
<evidence type="ECO:0000256" key="4">
    <source>
        <dbReference type="ARBA" id="ARBA00022989"/>
    </source>
</evidence>
<evidence type="ECO:0000313" key="8">
    <source>
        <dbReference type="EMBL" id="MBB6124204.1"/>
    </source>
</evidence>
<dbReference type="AlphaFoldDB" id="A0A841J0H3"/>
<sequence>MTEHSAAKSGEGPVDEKGEPVDPQALDVIAQTVPGATGESPADMPGAAWWAIVKRVYIMTGFHNLSLLAAGVAFFAFLAFVPLIASVVLVYGLAGDPQTVAGNIDLLRGIVPSEVLTILRDQMIAIVTSSETAKGVGLALAILFALYGAMRAASAMMAALNIIYEEHETRSIIRTTLVAAAITAGMVGAGLIGTAAISLFTYTSNVLAAYLGDAIRLLIQILIWAVAACLISFTFAIFFRYAPDRRAAKWRWLSVGSGLSTILWLLTTLGFGFYVANIGDYNATYGSLGGIVIFLMWLFLSAYAVLIGAEVNSEMERQTMVDTTVGPDRPIGMRGAVMADSVIVDEASRALMEKKRRRDAARQLERGR</sequence>
<feature type="transmembrane region" description="Helical" evidence="7">
    <location>
        <begin position="138"/>
        <end position="164"/>
    </location>
</feature>
<evidence type="ECO:0000256" key="6">
    <source>
        <dbReference type="SAM" id="MobiDB-lite"/>
    </source>
</evidence>
<feature type="transmembrane region" description="Helical" evidence="7">
    <location>
        <begin position="288"/>
        <end position="309"/>
    </location>
</feature>
<dbReference type="PANTHER" id="PTHR30213">
    <property type="entry name" value="INNER MEMBRANE PROTEIN YHJD"/>
    <property type="match status" value="1"/>
</dbReference>
<evidence type="ECO:0000256" key="5">
    <source>
        <dbReference type="ARBA" id="ARBA00023136"/>
    </source>
</evidence>
<evidence type="ECO:0000256" key="7">
    <source>
        <dbReference type="SAM" id="Phobius"/>
    </source>
</evidence>